<dbReference type="InterPro" id="IPR022761">
    <property type="entry name" value="Fumarate_lyase_N"/>
</dbReference>
<accession>A0A5B2WSH5</accession>
<reference evidence="6 7" key="2">
    <citation type="submission" date="2019-09" db="EMBL/GenBank/DDBJ databases">
        <authorList>
            <person name="Jin C."/>
        </authorList>
    </citation>
    <scope>NUCLEOTIDE SEQUENCE [LARGE SCALE GENOMIC DNA]</scope>
    <source>
        <strain evidence="6 7">AN110305</strain>
    </source>
</reference>
<keyword evidence="7" id="KW-1185">Reference proteome</keyword>
<evidence type="ECO:0000256" key="1">
    <source>
        <dbReference type="ARBA" id="ARBA00004941"/>
    </source>
</evidence>
<evidence type="ECO:0000256" key="2">
    <source>
        <dbReference type="ARBA" id="ARBA00012338"/>
    </source>
</evidence>
<evidence type="ECO:0000256" key="4">
    <source>
        <dbReference type="ARBA" id="ARBA00023239"/>
    </source>
</evidence>
<dbReference type="PRINTS" id="PR00149">
    <property type="entry name" value="FUMRATELYASE"/>
</dbReference>
<evidence type="ECO:0000256" key="3">
    <source>
        <dbReference type="ARBA" id="ARBA00022571"/>
    </source>
</evidence>
<reference evidence="6 7" key="1">
    <citation type="submission" date="2019-09" db="EMBL/GenBank/DDBJ databases">
        <title>Goodfellowia gen. nov., a new genus of the Pseudonocardineae related to Actinoalloteichus, containing Goodfellowia coeruleoviolacea gen. nov., comb. nov. gen. nov., comb. nov.</title>
        <authorList>
            <person name="Labeda D."/>
        </authorList>
    </citation>
    <scope>NUCLEOTIDE SEQUENCE [LARGE SCALE GENOMIC DNA]</scope>
    <source>
        <strain evidence="6 7">AN110305</strain>
    </source>
</reference>
<keyword evidence="3" id="KW-0028">Amino-acid biosynthesis</keyword>
<dbReference type="InterPro" id="IPR009049">
    <property type="entry name" value="Argininosuccinate_lyase"/>
</dbReference>
<evidence type="ECO:0000259" key="5">
    <source>
        <dbReference type="Pfam" id="PF00206"/>
    </source>
</evidence>
<protein>
    <recommendedName>
        <fullName evidence="2">argininosuccinate lyase</fullName>
        <ecNumber evidence="2">4.3.2.1</ecNumber>
    </recommendedName>
</protein>
<dbReference type="PRINTS" id="PR00145">
    <property type="entry name" value="ARGSUCLYASE"/>
</dbReference>
<dbReference type="InterPro" id="IPR008948">
    <property type="entry name" value="L-Aspartase-like"/>
</dbReference>
<dbReference type="OrthoDB" id="4899737at2"/>
<dbReference type="GO" id="GO:0004056">
    <property type="term" value="F:argininosuccinate lyase activity"/>
    <property type="evidence" value="ECO:0007669"/>
    <property type="project" value="UniProtKB-EC"/>
</dbReference>
<comment type="pathway">
    <text evidence="1">Amino-acid biosynthesis; L-arginine biosynthesis; L-arginine from L-ornithine and carbamoyl phosphate: step 3/3.</text>
</comment>
<dbReference type="InterPro" id="IPR024083">
    <property type="entry name" value="Fumarase/histidase_N"/>
</dbReference>
<dbReference type="Gene3D" id="1.10.275.10">
    <property type="entry name" value="Fumarase/aspartase (N-terminal domain)"/>
    <property type="match status" value="1"/>
</dbReference>
<dbReference type="AlphaFoldDB" id="A0A5B2WSH5"/>
<dbReference type="GO" id="GO:0005829">
    <property type="term" value="C:cytosol"/>
    <property type="evidence" value="ECO:0007669"/>
    <property type="project" value="TreeGrafter"/>
</dbReference>
<dbReference type="EC" id="4.3.2.1" evidence="2"/>
<proteinExistence type="predicted"/>
<dbReference type="EMBL" id="VUOB01000060">
    <property type="protein sequence ID" value="KAA2254661.1"/>
    <property type="molecule type" value="Genomic_DNA"/>
</dbReference>
<gene>
    <name evidence="6" type="ORF">F0L68_29885</name>
</gene>
<name>A0A5B2WSH5_9PSEU</name>
<keyword evidence="3" id="KW-0055">Arginine biosynthesis</keyword>
<feature type="domain" description="Fumarate lyase N-terminal" evidence="5">
    <location>
        <begin position="53"/>
        <end position="280"/>
    </location>
</feature>
<dbReference type="Proteomes" id="UP000323454">
    <property type="component" value="Unassembled WGS sequence"/>
</dbReference>
<dbReference type="Gene3D" id="1.20.200.10">
    <property type="entry name" value="Fumarase/aspartase (Central domain)"/>
    <property type="match status" value="1"/>
</dbReference>
<dbReference type="InterPro" id="IPR000362">
    <property type="entry name" value="Fumarate_lyase_fam"/>
</dbReference>
<keyword evidence="4 6" id="KW-0456">Lyase</keyword>
<dbReference type="Gene3D" id="1.10.40.30">
    <property type="entry name" value="Fumarase/aspartase (C-terminal domain)"/>
    <property type="match status" value="1"/>
</dbReference>
<evidence type="ECO:0000313" key="6">
    <source>
        <dbReference type="EMBL" id="KAA2254661.1"/>
    </source>
</evidence>
<dbReference type="GO" id="GO:0042450">
    <property type="term" value="P:L-arginine biosynthetic process via ornithine"/>
    <property type="evidence" value="ECO:0007669"/>
    <property type="project" value="InterPro"/>
</dbReference>
<dbReference type="Pfam" id="PF00206">
    <property type="entry name" value="Lyase_1"/>
    <property type="match status" value="1"/>
</dbReference>
<organism evidence="6 7">
    <name type="scientific">Solihabitans fulvus</name>
    <dbReference type="NCBI Taxonomy" id="1892852"/>
    <lineage>
        <taxon>Bacteria</taxon>
        <taxon>Bacillati</taxon>
        <taxon>Actinomycetota</taxon>
        <taxon>Actinomycetes</taxon>
        <taxon>Pseudonocardiales</taxon>
        <taxon>Pseudonocardiaceae</taxon>
        <taxon>Solihabitans</taxon>
    </lineage>
</organism>
<evidence type="ECO:0000313" key="7">
    <source>
        <dbReference type="Proteomes" id="UP000323454"/>
    </source>
</evidence>
<dbReference type="PANTHER" id="PTHR43814:SF1">
    <property type="entry name" value="ARGININOSUCCINATE LYASE"/>
    <property type="match status" value="1"/>
</dbReference>
<comment type="caution">
    <text evidence="6">The sequence shown here is derived from an EMBL/GenBank/DDBJ whole genome shotgun (WGS) entry which is preliminary data.</text>
</comment>
<dbReference type="PANTHER" id="PTHR43814">
    <property type="entry name" value="ARGININOSUCCINATE LYASE"/>
    <property type="match status" value="1"/>
</dbReference>
<dbReference type="SUPFAM" id="SSF48557">
    <property type="entry name" value="L-aspartase-like"/>
    <property type="match status" value="1"/>
</dbReference>
<dbReference type="UniPathway" id="UPA00068">
    <property type="reaction ID" value="UER00114"/>
</dbReference>
<sequence length="482" mass="53093">MLREEVLDPQFRYEAEHLLPRYVEIERVLAAEYLRLGLITAREAEDLGAALASVDAHTIDSWREQNMSDIAFALERYVEQRLPSPIPVWHVDRSRNDLQSCAQLLFGRDELAATADALLRFGVAAHRRAGESADLPMPGYTHFQAAQIITPGFYLAALSEQALHTARRMLATYDGIDACPLGAGAMAGQELAWDRAEMARLLGFRRVQPLALTSVASRGWVAEVTAELGLLGGALSRFCTDLLTWAGSEHGFVDLPDALSGISSAMPQKKNFPVLERIRGRTAHLAAYHLDVLLGQRNTPYTNLVEVSKEAGANLLNAFTTGRSVLRLFTAVLDGLAFRADRMARACEQEYFGGFSLANALTLDEGVPWRRAQVIAGAYILAAIEAGRTPRQIDAELLRTIAGDHGFELAEPERALAEAFDVDRALARMSSSGSARPDAVRAVLDEQEQEYRRLREEWSARATARHEGPKAVDRLLRSHPAV</sequence>